<organism evidence="1 2">
    <name type="scientific">Choristoneura fumiferana</name>
    <name type="common">Spruce budworm moth</name>
    <name type="synonym">Archips fumiferana</name>
    <dbReference type="NCBI Taxonomy" id="7141"/>
    <lineage>
        <taxon>Eukaryota</taxon>
        <taxon>Metazoa</taxon>
        <taxon>Ecdysozoa</taxon>
        <taxon>Arthropoda</taxon>
        <taxon>Hexapoda</taxon>
        <taxon>Insecta</taxon>
        <taxon>Pterygota</taxon>
        <taxon>Neoptera</taxon>
        <taxon>Endopterygota</taxon>
        <taxon>Lepidoptera</taxon>
        <taxon>Glossata</taxon>
        <taxon>Ditrysia</taxon>
        <taxon>Tortricoidea</taxon>
        <taxon>Tortricidae</taxon>
        <taxon>Tortricinae</taxon>
        <taxon>Choristoneura</taxon>
    </lineage>
</organism>
<protein>
    <submittedName>
        <fullName evidence="1">Uncharacterized protein</fullName>
    </submittedName>
</protein>
<evidence type="ECO:0000313" key="2">
    <source>
        <dbReference type="Proteomes" id="UP001064048"/>
    </source>
</evidence>
<proteinExistence type="predicted"/>
<reference evidence="1 2" key="1">
    <citation type="journal article" date="2022" name="Genome Biol. Evol.">
        <title>The Spruce Budworm Genome: Reconstructing the Evolutionary History of Antifreeze Proteins.</title>
        <authorList>
            <person name="Beliveau C."/>
            <person name="Gagne P."/>
            <person name="Picq S."/>
            <person name="Vernygora O."/>
            <person name="Keeling C.I."/>
            <person name="Pinkney K."/>
            <person name="Doucet D."/>
            <person name="Wen F."/>
            <person name="Johnston J.S."/>
            <person name="Maaroufi H."/>
            <person name="Boyle B."/>
            <person name="Laroche J."/>
            <person name="Dewar K."/>
            <person name="Juretic N."/>
            <person name="Blackburn G."/>
            <person name="Nisole A."/>
            <person name="Brunet B."/>
            <person name="Brandao M."/>
            <person name="Lumley L."/>
            <person name="Duan J."/>
            <person name="Quan G."/>
            <person name="Lucarotti C.J."/>
            <person name="Roe A.D."/>
            <person name="Sperling F.A.H."/>
            <person name="Levesque R.C."/>
            <person name="Cusson M."/>
        </authorList>
    </citation>
    <scope>NUCLEOTIDE SEQUENCE [LARGE SCALE GENOMIC DNA]</scope>
    <source>
        <strain evidence="1">Glfc:IPQL:Cfum</strain>
    </source>
</reference>
<evidence type="ECO:0000313" key="1">
    <source>
        <dbReference type="EMBL" id="KAI8424526.1"/>
    </source>
</evidence>
<dbReference type="EMBL" id="CM046104">
    <property type="protein sequence ID" value="KAI8424526.1"/>
    <property type="molecule type" value="Genomic_DNA"/>
</dbReference>
<name>A0ACC0JK17_CHOFU</name>
<dbReference type="Proteomes" id="UP001064048">
    <property type="component" value="Chromosome 4"/>
</dbReference>
<sequence length="389" mass="45214">MSDNVFSDDRSVSPSSINDIKANCNNIVLIKFIETFETFPELWDVTRIEYRNKDSRNDALDQLLTIQKQWNPNATRDDVRKKINSLRSNFRKELKKIEASKRLGKKYYPKSTTFKALRFLYNAEKKNEDPKPSTRPQKVSTETSSTTATGFSYLVNPEDVQHTSRLKHENCMSDNQSGMNEMACVLSEYKRESQTSSLEPITIVWTQKLRCLDPTQRLYAEKAINDILFEAQLNNLNRDSCLKTIVFDQCVLPVMTYGAETWSLTVGLLERLKVTQRAMERAMLGVSLRDRIRNTEIRRRTKVTDIAGKICKLKWQWAGHIAQRTDNRWGRKVLEWRPRTGRRSVGRPPTRWTDDIVRVAGNRWMQVASCRSLWRSKGEAFVQQWTSSG</sequence>
<keyword evidence="2" id="KW-1185">Reference proteome</keyword>
<gene>
    <name evidence="1" type="ORF">MSG28_002985</name>
</gene>
<accession>A0ACC0JK17</accession>
<comment type="caution">
    <text evidence="1">The sequence shown here is derived from an EMBL/GenBank/DDBJ whole genome shotgun (WGS) entry which is preliminary data.</text>
</comment>